<dbReference type="InterPro" id="IPR050250">
    <property type="entry name" value="Macrolide_Exporter_MacB"/>
</dbReference>
<evidence type="ECO:0000256" key="3">
    <source>
        <dbReference type="ARBA" id="ARBA00022692"/>
    </source>
</evidence>
<evidence type="ECO:0000256" key="5">
    <source>
        <dbReference type="ARBA" id="ARBA00023136"/>
    </source>
</evidence>
<proteinExistence type="inferred from homology"/>
<feature type="transmembrane region" description="Helical" evidence="7">
    <location>
        <begin position="776"/>
        <end position="801"/>
    </location>
</feature>
<evidence type="ECO:0000313" key="10">
    <source>
        <dbReference type="Proteomes" id="UP000184097"/>
    </source>
</evidence>
<sequence length="856" mass="96092">MNIVSTLTLRHLQENKKRTIVTILGIAAATALITTMLAGVTSFFAFFGDMAIHEMGYWEGEFKNLTTEQVNELKEDARIKNVSVADANVDISGIRVQSDASERMRVGNIIHLDSQFMENKILSEYEGTLPAAEDEVAVEEKYITDNNLNIGVGDTITVELGNRYYYDPDGQKVVIGGNYNTNEDFETLELKSYKVTAILHGNRPTGSYDLVHYISDDYVPQTNYVDIRINKIGFMSYEILKKIASDHDLHYDSLNTEYLISCFAFNKDSRGVASIVPVGIIALLIVIGTAVILIYNAFGMSLAERMRYLGMLASVGATKKQKRASIYFEAFALGIIGIPLGMLLGYIGAYFTLSFLGGKMISSGTLVGAKEFATTVPVRLPFEVAVFIVIISCLTIFISALIPAIKASKVMPIDALRQTNVIKVKARSLKINPLIKKIFGYEGEIAYKNIKRNGVKGAVITVSIAVSVTMFLTVMQFSGQVEAVNNYDWEIPYQVSVSVAESDSERFEEVLSSLHEVKDFYRNQFIQFDFSEKPEDPNFIPPNRDILNTDYLNPKYKKAFDSKVISVCTIPDEDFNDLLLKNGIDPEPYFSGELKGVILNDYNRSGRKENVFNEGIIGQKLFYEKQEGNPPAITISEMVDYEKDNYIFDLVPKKCVVVYVPDSRYMEKAEEVLGDYATASYSIETSDSETLCNELYELMDTEEFHSYSIGDIEESMATMKVVMLLLKTVMYGFTALITLIVLANMINTIYTGVIMRRKEFAMYRSVGMTEKGFKKMISLETILYALRALVVALPLSVYVYYLMCKKSHNIEQFQLNLGLYLIVIVVVFAIVGISMLMSISKVKNDEIIEVLKEDIC</sequence>
<keyword evidence="4 7" id="KW-1133">Transmembrane helix</keyword>
<evidence type="ECO:0000256" key="2">
    <source>
        <dbReference type="ARBA" id="ARBA00022475"/>
    </source>
</evidence>
<evidence type="ECO:0000256" key="1">
    <source>
        <dbReference type="ARBA" id="ARBA00004651"/>
    </source>
</evidence>
<gene>
    <name evidence="9" type="ORF">SAMN02745247_02246</name>
</gene>
<feature type="transmembrane region" description="Helical" evidence="7">
    <location>
        <begin position="20"/>
        <end position="47"/>
    </location>
</feature>
<organism evidence="9 10">
    <name type="scientific">Butyrivibrio hungatei DSM 14810</name>
    <dbReference type="NCBI Taxonomy" id="1121132"/>
    <lineage>
        <taxon>Bacteria</taxon>
        <taxon>Bacillati</taxon>
        <taxon>Bacillota</taxon>
        <taxon>Clostridia</taxon>
        <taxon>Lachnospirales</taxon>
        <taxon>Lachnospiraceae</taxon>
        <taxon>Butyrivibrio</taxon>
    </lineage>
</organism>
<feature type="domain" description="ABC3 transporter permease C-terminal" evidence="8">
    <location>
        <begin position="280"/>
        <end position="410"/>
    </location>
</feature>
<evidence type="ECO:0000256" key="4">
    <source>
        <dbReference type="ARBA" id="ARBA00022989"/>
    </source>
</evidence>
<evidence type="ECO:0000256" key="6">
    <source>
        <dbReference type="ARBA" id="ARBA00038076"/>
    </source>
</evidence>
<keyword evidence="3 7" id="KW-0812">Transmembrane</keyword>
<evidence type="ECO:0000259" key="8">
    <source>
        <dbReference type="Pfam" id="PF02687"/>
    </source>
</evidence>
<evidence type="ECO:0000256" key="7">
    <source>
        <dbReference type="SAM" id="Phobius"/>
    </source>
</evidence>
<feature type="transmembrane region" description="Helical" evidence="7">
    <location>
        <begin position="457"/>
        <end position="477"/>
    </location>
</feature>
<feature type="domain" description="ABC3 transporter permease C-terminal" evidence="8">
    <location>
        <begin position="733"/>
        <end position="845"/>
    </location>
</feature>
<comment type="subcellular location">
    <subcellularLocation>
        <location evidence="1">Cell membrane</location>
        <topology evidence="1">Multi-pass membrane protein</topology>
    </subcellularLocation>
</comment>
<dbReference type="GO" id="GO:0005886">
    <property type="term" value="C:plasma membrane"/>
    <property type="evidence" value="ECO:0007669"/>
    <property type="project" value="UniProtKB-SubCell"/>
</dbReference>
<dbReference type="Proteomes" id="UP000184097">
    <property type="component" value="Unassembled WGS sequence"/>
</dbReference>
<dbReference type="RefSeq" id="WP_072704154.1">
    <property type="nucleotide sequence ID" value="NZ_FRDH01000009.1"/>
</dbReference>
<feature type="transmembrane region" description="Helical" evidence="7">
    <location>
        <begin position="275"/>
        <end position="298"/>
    </location>
</feature>
<accession>A0A1M7SQL9</accession>
<dbReference type="PANTHER" id="PTHR30572:SF4">
    <property type="entry name" value="ABC TRANSPORTER PERMEASE YTRF"/>
    <property type="match status" value="1"/>
</dbReference>
<feature type="transmembrane region" description="Helical" evidence="7">
    <location>
        <begin position="813"/>
        <end position="836"/>
    </location>
</feature>
<feature type="transmembrane region" description="Helical" evidence="7">
    <location>
        <begin position="729"/>
        <end position="755"/>
    </location>
</feature>
<protein>
    <submittedName>
        <fullName evidence="9">Putative ABC transport system permease protein</fullName>
    </submittedName>
</protein>
<feature type="transmembrane region" description="Helical" evidence="7">
    <location>
        <begin position="326"/>
        <end position="351"/>
    </location>
</feature>
<dbReference type="EMBL" id="FRDH01000009">
    <property type="protein sequence ID" value="SHN60771.1"/>
    <property type="molecule type" value="Genomic_DNA"/>
</dbReference>
<feature type="transmembrane region" description="Helical" evidence="7">
    <location>
        <begin position="384"/>
        <end position="405"/>
    </location>
</feature>
<evidence type="ECO:0000313" key="9">
    <source>
        <dbReference type="EMBL" id="SHN60771.1"/>
    </source>
</evidence>
<reference evidence="9 10" key="1">
    <citation type="submission" date="2016-12" db="EMBL/GenBank/DDBJ databases">
        <authorList>
            <person name="Song W.-J."/>
            <person name="Kurnit D.M."/>
        </authorList>
    </citation>
    <scope>NUCLEOTIDE SEQUENCE [LARGE SCALE GENOMIC DNA]</scope>
    <source>
        <strain evidence="9 10">DSM 14810</strain>
    </source>
</reference>
<dbReference type="Pfam" id="PF02687">
    <property type="entry name" value="FtsX"/>
    <property type="match status" value="2"/>
</dbReference>
<keyword evidence="2" id="KW-1003">Cell membrane</keyword>
<dbReference type="AlphaFoldDB" id="A0A1M7SQL9"/>
<keyword evidence="5 7" id="KW-0472">Membrane</keyword>
<dbReference type="InterPro" id="IPR003838">
    <property type="entry name" value="ABC3_permease_C"/>
</dbReference>
<comment type="similarity">
    <text evidence="6">Belongs to the ABC-4 integral membrane protein family.</text>
</comment>
<dbReference type="GO" id="GO:0022857">
    <property type="term" value="F:transmembrane transporter activity"/>
    <property type="evidence" value="ECO:0007669"/>
    <property type="project" value="TreeGrafter"/>
</dbReference>
<dbReference type="PANTHER" id="PTHR30572">
    <property type="entry name" value="MEMBRANE COMPONENT OF TRANSPORTER-RELATED"/>
    <property type="match status" value="1"/>
</dbReference>
<name>A0A1M7SQL9_9FIRM</name>